<protein>
    <submittedName>
        <fullName evidence="1">Uncharacterized protein</fullName>
    </submittedName>
</protein>
<dbReference type="OrthoDB" id="6313019at2"/>
<reference evidence="1 2" key="1">
    <citation type="submission" date="2014-11" db="EMBL/GenBank/DDBJ databases">
        <title>Genome sequence and analysis of novel Kurthia sp.</title>
        <authorList>
            <person name="Lawson J.N."/>
            <person name="Gonzalez J.E."/>
            <person name="Rinauldi L."/>
            <person name="Xuan Z."/>
            <person name="Firman A."/>
            <person name="Shaddox L."/>
            <person name="Trudeau A."/>
            <person name="Shah S."/>
            <person name="Reiman D."/>
        </authorList>
    </citation>
    <scope>NUCLEOTIDE SEQUENCE [LARGE SCALE GENOMIC DNA]</scope>
    <source>
        <strain evidence="1 2">3B1D</strain>
    </source>
</reference>
<accession>A0A433RUB0</accession>
<dbReference type="RefSeq" id="WP_126990998.1">
    <property type="nucleotide sequence ID" value="NZ_JTFC01000031.1"/>
</dbReference>
<organism evidence="1 2">
    <name type="scientific">Candidatus Kurthia intestinigallinarum</name>
    <dbReference type="NCBI Taxonomy" id="1562256"/>
    <lineage>
        <taxon>Bacteria</taxon>
        <taxon>Bacillati</taxon>
        <taxon>Bacillota</taxon>
        <taxon>Bacilli</taxon>
        <taxon>Bacillales</taxon>
        <taxon>Caryophanaceae</taxon>
        <taxon>Kurthia</taxon>
    </lineage>
</organism>
<gene>
    <name evidence="1" type="ORF">QI30_12650</name>
</gene>
<evidence type="ECO:0000313" key="1">
    <source>
        <dbReference type="EMBL" id="RUS55753.1"/>
    </source>
</evidence>
<proteinExistence type="predicted"/>
<sequence>MVLAKGITGFCKECDVTTIEENDYKEFRTACYDAALHPEVTLVNIVECDYPFTYHKALFDINDERVIVLLNSYYPLVSFAKDDDPLDFCDIPEQLTALSEHYTLLDEDTLLTYPTGKELQALDGEELVAIEHWKPRNLGEIIFNTWD</sequence>
<dbReference type="EMBL" id="JTFC01000031">
    <property type="protein sequence ID" value="RUS55753.1"/>
    <property type="molecule type" value="Genomic_DNA"/>
</dbReference>
<keyword evidence="2" id="KW-1185">Reference proteome</keyword>
<dbReference type="Proteomes" id="UP000288623">
    <property type="component" value="Unassembled WGS sequence"/>
</dbReference>
<comment type="caution">
    <text evidence="1">The sequence shown here is derived from an EMBL/GenBank/DDBJ whole genome shotgun (WGS) entry which is preliminary data.</text>
</comment>
<dbReference type="AlphaFoldDB" id="A0A433RUB0"/>
<evidence type="ECO:0000313" key="2">
    <source>
        <dbReference type="Proteomes" id="UP000288623"/>
    </source>
</evidence>
<name>A0A433RUB0_9BACL</name>